<dbReference type="InterPro" id="IPR001837">
    <property type="entry name" value="Adenylate_cyclase-assoc_CAP"/>
</dbReference>
<evidence type="ECO:0000256" key="13">
    <source>
        <dbReference type="PROSITE-ProRule" id="PRU00176"/>
    </source>
</evidence>
<dbReference type="Pfam" id="PF01213">
    <property type="entry name" value="CAP_N-CM"/>
    <property type="match status" value="1"/>
</dbReference>
<dbReference type="Gene3D" id="3.30.70.330">
    <property type="match status" value="1"/>
</dbReference>
<dbReference type="SMART" id="SM00360">
    <property type="entry name" value="RRM"/>
    <property type="match status" value="1"/>
</dbReference>
<dbReference type="SUPFAM" id="SSF69340">
    <property type="entry name" value="C-terminal domain of adenylylcyclase associated protein"/>
    <property type="match status" value="1"/>
</dbReference>
<keyword evidence="7" id="KW-0507">mRNA processing</keyword>
<dbReference type="Pfam" id="PF08603">
    <property type="entry name" value="CAP_C"/>
    <property type="match status" value="1"/>
</dbReference>
<reference evidence="18" key="2">
    <citation type="submission" date="2025-08" db="UniProtKB">
        <authorList>
            <consortium name="Ensembl"/>
        </authorList>
    </citation>
    <scope>IDENTIFICATION</scope>
</reference>
<evidence type="ECO:0000256" key="4">
    <source>
        <dbReference type="ARBA" id="ARBA00007659"/>
    </source>
</evidence>
<dbReference type="GO" id="GO:0019933">
    <property type="term" value="P:cAMP-mediated signaling"/>
    <property type="evidence" value="ECO:0007669"/>
    <property type="project" value="TreeGrafter"/>
</dbReference>
<protein>
    <recommendedName>
        <fullName evidence="14">Adenylyl cyclase-associated protein</fullName>
    </recommendedName>
</protein>
<dbReference type="InterPro" id="IPR012677">
    <property type="entry name" value="Nucleotide-bd_a/b_plait_sf"/>
</dbReference>
<dbReference type="FunFam" id="2.160.20.70:FF:000001">
    <property type="entry name" value="Adenylyl cyclase-associated protein"/>
    <property type="match status" value="1"/>
</dbReference>
<feature type="domain" description="C-CAP/cofactor C-like" evidence="17">
    <location>
        <begin position="433"/>
        <end position="573"/>
    </location>
</feature>
<dbReference type="InterPro" id="IPR013992">
    <property type="entry name" value="Adenylate_cyclase-assoc_CAP_N"/>
</dbReference>
<evidence type="ECO:0000256" key="2">
    <source>
        <dbReference type="ARBA" id="ARBA00004202"/>
    </source>
</evidence>
<evidence type="ECO:0000259" key="17">
    <source>
        <dbReference type="PROSITE" id="PS51329"/>
    </source>
</evidence>
<evidence type="ECO:0000313" key="18">
    <source>
        <dbReference type="Ensembl" id="ENSAOCP00000077500.1"/>
    </source>
</evidence>
<feature type="domain" description="RRM" evidence="16">
    <location>
        <begin position="11"/>
        <end position="88"/>
    </location>
</feature>
<feature type="region of interest" description="Disordered" evidence="15">
    <location>
        <begin position="336"/>
        <end position="377"/>
    </location>
</feature>
<dbReference type="GO" id="GO:0005634">
    <property type="term" value="C:nucleus"/>
    <property type="evidence" value="ECO:0007669"/>
    <property type="project" value="UniProtKB-SubCell"/>
</dbReference>
<keyword evidence="19" id="KW-1185">Reference proteome</keyword>
<evidence type="ECO:0000256" key="7">
    <source>
        <dbReference type="ARBA" id="ARBA00022664"/>
    </source>
</evidence>
<comment type="subcellular location">
    <subcellularLocation>
        <location evidence="2">Cell membrane</location>
        <topology evidence="2">Peripheral membrane protein</topology>
    </subcellularLocation>
    <subcellularLocation>
        <location evidence="3">Cytoplasm</location>
    </subcellularLocation>
    <subcellularLocation>
        <location evidence="1">Nucleus</location>
    </subcellularLocation>
</comment>
<dbReference type="InterPro" id="IPR035979">
    <property type="entry name" value="RBD_domain_sf"/>
</dbReference>
<reference evidence="18 19" key="1">
    <citation type="submission" date="2022-01" db="EMBL/GenBank/DDBJ databases">
        <title>A chromosome-scale genome assembly of the false clownfish, Amphiprion ocellaris.</title>
        <authorList>
            <person name="Ryu T."/>
        </authorList>
    </citation>
    <scope>NUCLEOTIDE SEQUENCE [LARGE SCALE GENOMIC DNA]</scope>
</reference>
<dbReference type="InterPro" id="IPR028417">
    <property type="entry name" value="CAP_CS_C"/>
</dbReference>
<dbReference type="GO" id="GO:0003779">
    <property type="term" value="F:actin binding"/>
    <property type="evidence" value="ECO:0007669"/>
    <property type="project" value="InterPro"/>
</dbReference>
<evidence type="ECO:0000256" key="8">
    <source>
        <dbReference type="ARBA" id="ARBA00022782"/>
    </source>
</evidence>
<dbReference type="PROSITE" id="PS50102">
    <property type="entry name" value="RRM"/>
    <property type="match status" value="1"/>
</dbReference>
<dbReference type="GO" id="GO:0030154">
    <property type="term" value="P:cell differentiation"/>
    <property type="evidence" value="ECO:0007669"/>
    <property type="project" value="UniProtKB-KW"/>
</dbReference>
<keyword evidence="8" id="KW-0221">Differentiation</keyword>
<evidence type="ECO:0000256" key="15">
    <source>
        <dbReference type="SAM" id="MobiDB-lite"/>
    </source>
</evidence>
<dbReference type="SMART" id="SM00673">
    <property type="entry name" value="CARP"/>
    <property type="match status" value="2"/>
</dbReference>
<reference evidence="18" key="3">
    <citation type="submission" date="2025-09" db="UniProtKB">
        <authorList>
            <consortium name="Ensembl"/>
        </authorList>
    </citation>
    <scope>IDENTIFICATION</scope>
</reference>
<keyword evidence="12" id="KW-0539">Nucleus</keyword>
<dbReference type="GO" id="GO:0008380">
    <property type="term" value="P:RNA splicing"/>
    <property type="evidence" value="ECO:0007669"/>
    <property type="project" value="UniProtKB-KW"/>
</dbReference>
<dbReference type="InterPro" id="IPR000504">
    <property type="entry name" value="RRM_dom"/>
</dbReference>
<evidence type="ECO:0000259" key="16">
    <source>
        <dbReference type="PROSITE" id="PS50102"/>
    </source>
</evidence>
<dbReference type="InterPro" id="IPR053950">
    <property type="entry name" value="CAP_N"/>
</dbReference>
<accession>A0AAQ6AMS0</accession>
<evidence type="ECO:0000256" key="3">
    <source>
        <dbReference type="ARBA" id="ARBA00004496"/>
    </source>
</evidence>
<dbReference type="PROSITE" id="PS01089">
    <property type="entry name" value="CAP_2"/>
    <property type="match status" value="1"/>
</dbReference>
<dbReference type="GO" id="GO:0000902">
    <property type="term" value="P:cell morphogenesis"/>
    <property type="evidence" value="ECO:0007669"/>
    <property type="project" value="TreeGrafter"/>
</dbReference>
<sequence length="595" mass="65788">MHTTQKDTTYTKIFVGGLPYHTTDSSLRKYFEVFGEIEEAVVITDRQTGKSRGYGFVTMADRSAADRACKDPNPIIDGRKANVNLAYLGAKPRVMQPGFTFGVPQIHPAFIQRPYGFVTMEGLMQRLERAVTRLEQMSVTMQASSGMTNGDCVNGIDGALSQCVEAFDVLLKGPVSEYLNNSRAIGSEVEKHAEMVNKALQTQKTFLKMASTHQEPAQNELQDLLKPISDHIQEIQSFRERNRGSSLFNHLSAVSESIPALGWVAVSQKPGPYVKEMNDAATFYTNRVLKDYKETDRRHVDWVRSYLSIWTDMQSFIRQHHTTGLVWSKSGPIAPASLFDSPPAPSAPCPPPPPPPPGPPPVFTDDDSEPQADSAAAQHSALFAQLNQGMDITKGLKHVSDDQKTHKNPNIRSQTAVASNKSKKAGPGNSPRPAAQKKPPLLELEGKKWRVENFEQKHDLVIDDTELKQVVYVFSCNNSTVQVKGKMNSIIIDNCKKLGLVFENVVGIVEIINSKAIQLQVLGTVPTISINKTEGCQVYLSKDSLKCDIVSAKSSEMNILIPEGEDDYREFPVPEQYKTVWDGSKLVTEPTEIAG</sequence>
<dbReference type="PROSITE" id="PS01088">
    <property type="entry name" value="CAP_1"/>
    <property type="match status" value="1"/>
</dbReference>
<dbReference type="GeneTree" id="ENSGT00390000017955"/>
<dbReference type="GO" id="GO:0007015">
    <property type="term" value="P:actin filament organization"/>
    <property type="evidence" value="ECO:0007669"/>
    <property type="project" value="TreeGrafter"/>
</dbReference>
<dbReference type="InterPro" id="IPR017901">
    <property type="entry name" value="C-CAP_CF_C-like"/>
</dbReference>
<evidence type="ECO:0000256" key="1">
    <source>
        <dbReference type="ARBA" id="ARBA00004123"/>
    </source>
</evidence>
<dbReference type="FunFam" id="3.30.70.330:FF:000077">
    <property type="entry name" value="RNA-binding motif protein 24"/>
    <property type="match status" value="1"/>
</dbReference>
<dbReference type="Pfam" id="PF21938">
    <property type="entry name" value="CAP_N"/>
    <property type="match status" value="1"/>
</dbReference>
<dbReference type="Proteomes" id="UP001501940">
    <property type="component" value="Chromosome 15"/>
</dbReference>
<evidence type="ECO:0000256" key="6">
    <source>
        <dbReference type="ARBA" id="ARBA00022490"/>
    </source>
</evidence>
<dbReference type="InterPro" id="IPR006599">
    <property type="entry name" value="CARP_motif"/>
</dbReference>
<dbReference type="InterPro" id="IPR036223">
    <property type="entry name" value="CAP_C_sf"/>
</dbReference>
<evidence type="ECO:0000256" key="12">
    <source>
        <dbReference type="ARBA" id="ARBA00023242"/>
    </source>
</evidence>
<feature type="compositionally biased region" description="Pro residues" evidence="15">
    <location>
        <begin position="342"/>
        <end position="362"/>
    </location>
</feature>
<dbReference type="Pfam" id="PF00076">
    <property type="entry name" value="RRM_1"/>
    <property type="match status" value="1"/>
</dbReference>
<dbReference type="PANTHER" id="PTHR10652">
    <property type="entry name" value="ADENYLYL CYCLASE-ASSOCIATED PROTEIN"/>
    <property type="match status" value="1"/>
</dbReference>
<dbReference type="GO" id="GO:0008179">
    <property type="term" value="F:adenylate cyclase binding"/>
    <property type="evidence" value="ECO:0007669"/>
    <property type="project" value="TreeGrafter"/>
</dbReference>
<evidence type="ECO:0000256" key="5">
    <source>
        <dbReference type="ARBA" id="ARBA00022475"/>
    </source>
</evidence>
<dbReference type="AlphaFoldDB" id="A0AAQ6AMS0"/>
<dbReference type="PANTHER" id="PTHR10652:SF24">
    <property type="entry name" value="ADENYLYL CYCLASE-ASSOCIATED PROTEIN"/>
    <property type="match status" value="1"/>
</dbReference>
<keyword evidence="6" id="KW-0963">Cytoplasm</keyword>
<evidence type="ECO:0000313" key="19">
    <source>
        <dbReference type="Proteomes" id="UP001501940"/>
    </source>
</evidence>
<dbReference type="InterPro" id="IPR018106">
    <property type="entry name" value="CAP_CS_N"/>
</dbReference>
<gene>
    <name evidence="18" type="primary">CAP2</name>
</gene>
<dbReference type="SUPFAM" id="SSF54928">
    <property type="entry name" value="RNA-binding domain, RBD"/>
    <property type="match status" value="1"/>
</dbReference>
<dbReference type="GO" id="GO:0005886">
    <property type="term" value="C:plasma membrane"/>
    <property type="evidence" value="ECO:0007669"/>
    <property type="project" value="UniProtKB-SubCell"/>
</dbReference>
<dbReference type="GO" id="GO:0006397">
    <property type="term" value="P:mRNA processing"/>
    <property type="evidence" value="ECO:0007669"/>
    <property type="project" value="UniProtKB-KW"/>
</dbReference>
<dbReference type="PROSITE" id="PS51329">
    <property type="entry name" value="C_CAP_COFACTOR_C"/>
    <property type="match status" value="1"/>
</dbReference>
<dbReference type="Ensembl" id="ENSAOCT00000059738.1">
    <property type="protein sequence ID" value="ENSAOCP00000077500.1"/>
    <property type="gene ID" value="ENSAOCG00000032329.1"/>
</dbReference>
<feature type="compositionally biased region" description="Polar residues" evidence="15">
    <location>
        <begin position="408"/>
        <end position="420"/>
    </location>
</feature>
<dbReference type="FunFam" id="1.25.40.330:FF:000001">
    <property type="entry name" value="Adenylyl cyclase-associated protein"/>
    <property type="match status" value="1"/>
</dbReference>
<feature type="region of interest" description="Disordered" evidence="15">
    <location>
        <begin position="399"/>
        <end position="441"/>
    </location>
</feature>
<evidence type="ECO:0000256" key="11">
    <source>
        <dbReference type="ARBA" id="ARBA00023187"/>
    </source>
</evidence>
<name>A0AAQ6AMS0_AMPOC</name>
<dbReference type="InterPro" id="IPR016098">
    <property type="entry name" value="CAP/MinC_C"/>
</dbReference>
<dbReference type="Gene3D" id="2.160.20.70">
    <property type="match status" value="1"/>
</dbReference>
<keyword evidence="5" id="KW-1003">Cell membrane</keyword>
<keyword evidence="11" id="KW-0508">mRNA splicing</keyword>
<dbReference type="SUPFAM" id="SSF101278">
    <property type="entry name" value="N-terminal domain of adenylylcyclase associated protein, CAP"/>
    <property type="match status" value="1"/>
</dbReference>
<dbReference type="GO" id="GO:0003723">
    <property type="term" value="F:RNA binding"/>
    <property type="evidence" value="ECO:0007669"/>
    <property type="project" value="UniProtKB-UniRule"/>
</dbReference>
<dbReference type="GO" id="GO:0005737">
    <property type="term" value="C:cytoplasm"/>
    <property type="evidence" value="ECO:0007669"/>
    <property type="project" value="UniProtKB-SubCell"/>
</dbReference>
<keyword evidence="9 13" id="KW-0694">RNA-binding</keyword>
<evidence type="ECO:0000256" key="10">
    <source>
        <dbReference type="ARBA" id="ARBA00023136"/>
    </source>
</evidence>
<dbReference type="CDD" id="cd12384">
    <property type="entry name" value="RRM_RBM24_RBM38_like"/>
    <property type="match status" value="1"/>
</dbReference>
<evidence type="ECO:0000256" key="9">
    <source>
        <dbReference type="ARBA" id="ARBA00022884"/>
    </source>
</evidence>
<dbReference type="InterPro" id="IPR013912">
    <property type="entry name" value="Adenylate_cyclase-assoc_CAP_C"/>
</dbReference>
<dbReference type="InterPro" id="IPR036222">
    <property type="entry name" value="CAP_N_sf"/>
</dbReference>
<organism evidence="18 19">
    <name type="scientific">Amphiprion ocellaris</name>
    <name type="common">Clown anemonefish</name>
    <dbReference type="NCBI Taxonomy" id="80972"/>
    <lineage>
        <taxon>Eukaryota</taxon>
        <taxon>Metazoa</taxon>
        <taxon>Chordata</taxon>
        <taxon>Craniata</taxon>
        <taxon>Vertebrata</taxon>
        <taxon>Euteleostomi</taxon>
        <taxon>Actinopterygii</taxon>
        <taxon>Neopterygii</taxon>
        <taxon>Teleostei</taxon>
        <taxon>Neoteleostei</taxon>
        <taxon>Acanthomorphata</taxon>
        <taxon>Ovalentaria</taxon>
        <taxon>Pomacentridae</taxon>
        <taxon>Amphiprion</taxon>
    </lineage>
</organism>
<comment type="similarity">
    <text evidence="4 14">Belongs to the CAP family.</text>
</comment>
<keyword evidence="10" id="KW-0472">Membrane</keyword>
<proteinExistence type="inferred from homology"/>
<dbReference type="Gene3D" id="1.25.40.330">
    <property type="entry name" value="Adenylate cyclase-associated CAP, N-terminal domain"/>
    <property type="match status" value="1"/>
</dbReference>
<evidence type="ECO:0000256" key="14">
    <source>
        <dbReference type="RuleBase" id="RU000647"/>
    </source>
</evidence>